<proteinExistence type="predicted"/>
<feature type="transmembrane region" description="Helical" evidence="1">
    <location>
        <begin position="41"/>
        <end position="65"/>
    </location>
</feature>
<comment type="caution">
    <text evidence="2">The sequence shown here is derived from an EMBL/GenBank/DDBJ whole genome shotgun (WGS) entry which is preliminary data.</text>
</comment>
<evidence type="ECO:0000256" key="1">
    <source>
        <dbReference type="SAM" id="Phobius"/>
    </source>
</evidence>
<name>A0A397VPU6_9GLOM</name>
<dbReference type="EMBL" id="QKWP01000213">
    <property type="protein sequence ID" value="RIB24530.1"/>
    <property type="molecule type" value="Genomic_DNA"/>
</dbReference>
<feature type="transmembrane region" description="Helical" evidence="1">
    <location>
        <begin position="118"/>
        <end position="141"/>
    </location>
</feature>
<keyword evidence="1" id="KW-0472">Membrane</keyword>
<evidence type="ECO:0000313" key="3">
    <source>
        <dbReference type="Proteomes" id="UP000266673"/>
    </source>
</evidence>
<reference evidence="2 3" key="1">
    <citation type="submission" date="2018-06" db="EMBL/GenBank/DDBJ databases">
        <title>Comparative genomics reveals the genomic features of Rhizophagus irregularis, R. cerebriforme, R. diaphanum and Gigaspora rosea, and their symbiotic lifestyle signature.</title>
        <authorList>
            <person name="Morin E."/>
            <person name="San Clemente H."/>
            <person name="Chen E.C.H."/>
            <person name="De La Providencia I."/>
            <person name="Hainaut M."/>
            <person name="Kuo A."/>
            <person name="Kohler A."/>
            <person name="Murat C."/>
            <person name="Tang N."/>
            <person name="Roy S."/>
            <person name="Loubradou J."/>
            <person name="Henrissat B."/>
            <person name="Grigoriev I.V."/>
            <person name="Corradi N."/>
            <person name="Roux C."/>
            <person name="Martin F.M."/>
        </authorList>
    </citation>
    <scope>NUCLEOTIDE SEQUENCE [LARGE SCALE GENOMIC DNA]</scope>
    <source>
        <strain evidence="2 3">DAOM 194757</strain>
    </source>
</reference>
<evidence type="ECO:0000313" key="2">
    <source>
        <dbReference type="EMBL" id="RIB24530.1"/>
    </source>
</evidence>
<gene>
    <name evidence="2" type="ORF">C2G38_663079</name>
</gene>
<dbReference type="AlphaFoldDB" id="A0A397VPU6"/>
<sequence length="170" mass="19107">MPMHFITISLFFFVNMLLSIVCCICVYICHALSLSCISIHIYIHLFFLVVFSALTLPCSCTNSIVGEAPLFLMAHRLYAKQVCTCLHFLSLLHPLQFQLMHISLPSCHAISILGNQGLLSLALLAVVVLKFLPSVLIFFSINVISANINWQFSSYAITMVNSYFMQKLLI</sequence>
<accession>A0A397VPU6</accession>
<protein>
    <submittedName>
        <fullName evidence="2">Uncharacterized protein</fullName>
    </submittedName>
</protein>
<keyword evidence="1" id="KW-0812">Transmembrane</keyword>
<keyword evidence="3" id="KW-1185">Reference proteome</keyword>
<keyword evidence="1" id="KW-1133">Transmembrane helix</keyword>
<dbReference type="Proteomes" id="UP000266673">
    <property type="component" value="Unassembled WGS sequence"/>
</dbReference>
<organism evidence="2 3">
    <name type="scientific">Gigaspora rosea</name>
    <dbReference type="NCBI Taxonomy" id="44941"/>
    <lineage>
        <taxon>Eukaryota</taxon>
        <taxon>Fungi</taxon>
        <taxon>Fungi incertae sedis</taxon>
        <taxon>Mucoromycota</taxon>
        <taxon>Glomeromycotina</taxon>
        <taxon>Glomeromycetes</taxon>
        <taxon>Diversisporales</taxon>
        <taxon>Gigasporaceae</taxon>
        <taxon>Gigaspora</taxon>
    </lineage>
</organism>
<feature type="transmembrane region" description="Helical" evidence="1">
    <location>
        <begin position="6"/>
        <end position="29"/>
    </location>
</feature>